<evidence type="ECO:0000256" key="1">
    <source>
        <dbReference type="SAM" id="Coils"/>
    </source>
</evidence>
<feature type="non-terminal residue" evidence="2">
    <location>
        <position position="153"/>
    </location>
</feature>
<organism evidence="2 3">
    <name type="scientific">Gossypium klotzschianum</name>
    <dbReference type="NCBI Taxonomy" id="34286"/>
    <lineage>
        <taxon>Eukaryota</taxon>
        <taxon>Viridiplantae</taxon>
        <taxon>Streptophyta</taxon>
        <taxon>Embryophyta</taxon>
        <taxon>Tracheophyta</taxon>
        <taxon>Spermatophyta</taxon>
        <taxon>Magnoliopsida</taxon>
        <taxon>eudicotyledons</taxon>
        <taxon>Gunneridae</taxon>
        <taxon>Pentapetalae</taxon>
        <taxon>rosids</taxon>
        <taxon>malvids</taxon>
        <taxon>Malvales</taxon>
        <taxon>Malvaceae</taxon>
        <taxon>Malvoideae</taxon>
        <taxon>Gossypium</taxon>
    </lineage>
</organism>
<dbReference type="EMBL" id="JABFAB010000005">
    <property type="protein sequence ID" value="MBA0647656.1"/>
    <property type="molecule type" value="Genomic_DNA"/>
</dbReference>
<dbReference type="OrthoDB" id="1000158at2759"/>
<dbReference type="Proteomes" id="UP000593573">
    <property type="component" value="Unassembled WGS sequence"/>
</dbReference>
<accession>A0A7J8UAY6</accession>
<reference evidence="2 3" key="1">
    <citation type="journal article" date="2019" name="Genome Biol. Evol.">
        <title>Insights into the evolution of the New World diploid cottons (Gossypium, subgenus Houzingenia) based on genome sequencing.</title>
        <authorList>
            <person name="Grover C.E."/>
            <person name="Arick M.A. 2nd"/>
            <person name="Thrash A."/>
            <person name="Conover J.L."/>
            <person name="Sanders W.S."/>
            <person name="Peterson D.G."/>
            <person name="Frelichowski J.E."/>
            <person name="Scheffler J.A."/>
            <person name="Scheffler B.E."/>
            <person name="Wendel J.F."/>
        </authorList>
    </citation>
    <scope>NUCLEOTIDE SEQUENCE [LARGE SCALE GENOMIC DNA]</scope>
    <source>
        <strain evidence="2">57</strain>
        <tissue evidence="2">Leaf</tissue>
    </source>
</reference>
<keyword evidence="1" id="KW-0175">Coiled coil</keyword>
<name>A0A7J8UAY6_9ROSI</name>
<dbReference type="AlphaFoldDB" id="A0A7J8UAY6"/>
<sequence length="153" mass="17882">MKRFTANPMTTLEYDWWWGKRVNDNVPMSSQENTRLIEEHLQVISSELEVKLEADKMRKGKNEAKEDLDGLKTDYKKLHLSMKTARLDARVREDALERDLLESQNEKVGLRSRVVELERSLHQYRSPNSAIELKASLNKIEELKGKIEELETA</sequence>
<comment type="caution">
    <text evidence="2">The sequence shown here is derived from an EMBL/GenBank/DDBJ whole genome shotgun (WGS) entry which is preliminary data.</text>
</comment>
<feature type="coiled-coil region" evidence="1">
    <location>
        <begin position="54"/>
        <end position="81"/>
    </location>
</feature>
<protein>
    <submittedName>
        <fullName evidence="2">Uncharacterized protein</fullName>
    </submittedName>
</protein>
<evidence type="ECO:0000313" key="2">
    <source>
        <dbReference type="EMBL" id="MBA0647656.1"/>
    </source>
</evidence>
<proteinExistence type="predicted"/>
<gene>
    <name evidence="2" type="ORF">Goklo_015497</name>
</gene>
<evidence type="ECO:0000313" key="3">
    <source>
        <dbReference type="Proteomes" id="UP000593573"/>
    </source>
</evidence>
<keyword evidence="3" id="KW-1185">Reference proteome</keyword>